<feature type="region of interest" description="Disordered" evidence="2">
    <location>
        <begin position="1"/>
        <end position="31"/>
    </location>
</feature>
<dbReference type="GO" id="GO:0043565">
    <property type="term" value="F:sequence-specific DNA binding"/>
    <property type="evidence" value="ECO:0007669"/>
    <property type="project" value="TreeGrafter"/>
</dbReference>
<feature type="region of interest" description="Disordered" evidence="2">
    <location>
        <begin position="487"/>
        <end position="509"/>
    </location>
</feature>
<dbReference type="Proteomes" id="UP001164776">
    <property type="component" value="Unassembled WGS sequence"/>
</dbReference>
<dbReference type="InterPro" id="IPR046830">
    <property type="entry name" value="Calmod_bind_M"/>
</dbReference>
<dbReference type="PANTHER" id="PTHR31713">
    <property type="entry name" value="OS02G0177800 PROTEIN"/>
    <property type="match status" value="1"/>
</dbReference>
<dbReference type="AlphaFoldDB" id="A0A9W8CDL4"/>
<dbReference type="Pfam" id="PF07887">
    <property type="entry name" value="Calmodulin_bind"/>
    <property type="match status" value="1"/>
</dbReference>
<feature type="coiled-coil region" evidence="1">
    <location>
        <begin position="42"/>
        <end position="76"/>
    </location>
</feature>
<dbReference type="GO" id="GO:0005516">
    <property type="term" value="F:calmodulin binding"/>
    <property type="evidence" value="ECO:0007669"/>
    <property type="project" value="InterPro"/>
</dbReference>
<keyword evidence="6" id="KW-1185">Reference proteome</keyword>
<organism evidence="5 6">
    <name type="scientific">Paspalum vaginatum</name>
    <name type="common">seashore paspalum</name>
    <dbReference type="NCBI Taxonomy" id="158149"/>
    <lineage>
        <taxon>Eukaryota</taxon>
        <taxon>Viridiplantae</taxon>
        <taxon>Streptophyta</taxon>
        <taxon>Embryophyta</taxon>
        <taxon>Tracheophyta</taxon>
        <taxon>Spermatophyta</taxon>
        <taxon>Magnoliopsida</taxon>
        <taxon>Liliopsida</taxon>
        <taxon>Poales</taxon>
        <taxon>Poaceae</taxon>
        <taxon>PACMAD clade</taxon>
        <taxon>Panicoideae</taxon>
        <taxon>Andropogonodae</taxon>
        <taxon>Paspaleae</taxon>
        <taxon>Paspalinae</taxon>
        <taxon>Paspalum</taxon>
    </lineage>
</organism>
<feature type="domain" description="Calmodulin binding protein-like N-terminal" evidence="3">
    <location>
        <begin position="102"/>
        <end position="246"/>
    </location>
</feature>
<feature type="compositionally biased region" description="Low complexity" evidence="2">
    <location>
        <begin position="497"/>
        <end position="509"/>
    </location>
</feature>
<dbReference type="GO" id="GO:0080142">
    <property type="term" value="P:regulation of salicylic acid biosynthetic process"/>
    <property type="evidence" value="ECO:0007669"/>
    <property type="project" value="TreeGrafter"/>
</dbReference>
<feature type="region of interest" description="Disordered" evidence="2">
    <location>
        <begin position="374"/>
        <end position="394"/>
    </location>
</feature>
<gene>
    <name evidence="5" type="ORF">BS78_K163300</name>
</gene>
<dbReference type="OrthoDB" id="614047at2759"/>
<evidence type="ECO:0000313" key="5">
    <source>
        <dbReference type="EMBL" id="KAJ1253872.1"/>
    </source>
</evidence>
<evidence type="ECO:0000256" key="2">
    <source>
        <dbReference type="SAM" id="MobiDB-lite"/>
    </source>
</evidence>
<sequence>MSLPQAPKDWEETNDDDGEQESQPAKRHRCSGCGEAKQMLLLEEMRTMMQKQNEKMESMFRENQDLREKISCLMADISRLDGYLQKSPAPGILSDQQCSTPLRLKFLNSCKNDKYSKHKIEADDKTPLKVAIFNHKNEIITSEPFSSMRVHVVPIQGDFDNDHKGQWTEKHFCSKIVSGRPGKGHLLSGDLYIRLQNGVGYLNAAKFQDNSSFVASKRFKLGVMAADERISQRIQEGISDSFAVKDVRGYSTKKNLNPSPCDPVYKLCRIAKDGDRHKFLEQNGIKTVKDFVLSYNQSHEDLRKILGKISDQDWDMVINHAQKCNPRPANHELETISRSDGSCYLKGSSSMQPNPAPQNQVRVQVMHQQSSSTYSELSSGVSLDDAPREEEQVSGVGNEVLSVPLVDNSTLEGSNSRQGCSSDYKTMLDGNAEPHVISDPFFWDWMNSIEDPVWEGSCNAFEQSGGRTPASEAGSCGSLMARSPVRTARGTRRRRFSSSPARGASSSSYWARPAPPLLGADLLLKIWGDDLAAPQICQDNLSNAGTDFTDEEFLDFTDEEFLDFTMR</sequence>
<evidence type="ECO:0000313" key="6">
    <source>
        <dbReference type="Proteomes" id="UP001164776"/>
    </source>
</evidence>
<comment type="caution">
    <text evidence="5">The sequence shown here is derived from an EMBL/GenBank/DDBJ whole genome shotgun (WGS) entry which is preliminary data.</text>
</comment>
<accession>A0A9W8CDL4</accession>
<proteinExistence type="predicted"/>
<evidence type="ECO:0000259" key="4">
    <source>
        <dbReference type="Pfam" id="PF20451"/>
    </source>
</evidence>
<feature type="domain" description="Calmodulin binding protein central" evidence="4">
    <location>
        <begin position="262"/>
        <end position="324"/>
    </location>
</feature>
<dbReference type="GO" id="GO:0005634">
    <property type="term" value="C:nucleus"/>
    <property type="evidence" value="ECO:0007669"/>
    <property type="project" value="TreeGrafter"/>
</dbReference>
<name>A0A9W8CDL4_9POAL</name>
<dbReference type="Pfam" id="PF20451">
    <property type="entry name" value="Calmod_bind_M"/>
    <property type="match status" value="1"/>
</dbReference>
<dbReference type="PANTHER" id="PTHR31713:SF55">
    <property type="entry name" value="OS11G0663100 PROTEIN"/>
    <property type="match status" value="1"/>
</dbReference>
<dbReference type="InterPro" id="IPR046831">
    <property type="entry name" value="Calmodulin_bind_N"/>
</dbReference>
<protein>
    <submittedName>
        <fullName evidence="5">Uncharacterized protein</fullName>
    </submittedName>
</protein>
<reference evidence="5 6" key="1">
    <citation type="submission" date="2022-10" db="EMBL/GenBank/DDBJ databases">
        <title>WGS assembly of Paspalum vaginatum 540-79.</title>
        <authorList>
            <person name="Sun G."/>
            <person name="Wase N."/>
            <person name="Shu S."/>
            <person name="Jenkins J."/>
            <person name="Zhou B."/>
            <person name="Torres-Rodriguez J."/>
            <person name="Chen C."/>
            <person name="Sandor L."/>
            <person name="Plott C."/>
            <person name="Yoshinga Y."/>
            <person name="Daum C."/>
            <person name="Qi P."/>
            <person name="Barry K."/>
            <person name="Lipzen A."/>
            <person name="Berry L."/>
            <person name="Pedersen C."/>
            <person name="Gottilla T."/>
            <person name="Foltz A."/>
            <person name="Yu H."/>
            <person name="O'Malley R."/>
            <person name="Zhang C."/>
            <person name="Devos K."/>
            <person name="Sigmon B."/>
            <person name="Yu B."/>
            <person name="Obata T."/>
            <person name="Schmutz J."/>
            <person name="Schnable J."/>
        </authorList>
    </citation>
    <scope>NUCLEOTIDE SEQUENCE [LARGE SCALE GENOMIC DNA]</scope>
    <source>
        <strain evidence="6">cv. 540-79</strain>
    </source>
</reference>
<dbReference type="GO" id="GO:0003700">
    <property type="term" value="F:DNA-binding transcription factor activity"/>
    <property type="evidence" value="ECO:0007669"/>
    <property type="project" value="TreeGrafter"/>
</dbReference>
<evidence type="ECO:0000259" key="3">
    <source>
        <dbReference type="Pfam" id="PF07887"/>
    </source>
</evidence>
<dbReference type="InterPro" id="IPR012416">
    <property type="entry name" value="CBP60"/>
</dbReference>
<evidence type="ECO:0000256" key="1">
    <source>
        <dbReference type="SAM" id="Coils"/>
    </source>
</evidence>
<keyword evidence="1" id="KW-0175">Coiled coil</keyword>
<dbReference type="EMBL" id="MU630549">
    <property type="protein sequence ID" value="KAJ1253872.1"/>
    <property type="molecule type" value="Genomic_DNA"/>
</dbReference>